<feature type="repeat" description="TPR" evidence="1">
    <location>
        <begin position="189"/>
        <end position="222"/>
    </location>
</feature>
<dbReference type="SUPFAM" id="SSF48452">
    <property type="entry name" value="TPR-like"/>
    <property type="match status" value="1"/>
</dbReference>
<feature type="compositionally biased region" description="Basic and acidic residues" evidence="2">
    <location>
        <begin position="106"/>
        <end position="115"/>
    </location>
</feature>
<dbReference type="InterPro" id="IPR011990">
    <property type="entry name" value="TPR-like_helical_dom_sf"/>
</dbReference>
<dbReference type="Pfam" id="PF13290">
    <property type="entry name" value="CHB_HEX_C_1"/>
    <property type="match status" value="2"/>
</dbReference>
<proteinExistence type="predicted"/>
<keyword evidence="3" id="KW-0812">Transmembrane</keyword>
<feature type="compositionally biased region" description="Polar residues" evidence="2">
    <location>
        <begin position="89"/>
        <end position="102"/>
    </location>
</feature>
<dbReference type="OrthoDB" id="9802197at2"/>
<sequence>MRCTHCGAIIPDDMLYCPECNMEVQIVPDYNPLEDVLAREVKGSVEDATRQIKTDDIRRYRRGEALEYNNSTRVLSQNELDEIRARRNAASQGPRNRQTTGAMRQGRAEAEEKRRQQIARKKRLAKKRRKRALIILLVFAVLAGMSGFFLYQNSYAGQMSKGNQALRSGDYTAAENYFNSAISKNEKKPEGYTGLSKVYIQQDDLDGAEAVFLTAISSQPSNVELYRAVISFYVDTDQLLKVSELLDDCEDDEVLKGVQAYVSNAPEFSLEEGTYSEVQEVSLNSSGETIYYTTDGSEPDTSSEKYTEPILLQEGETTVMAISVNKREIPSLTVSKVYTINIPVADAPAVTPSTGQYDAATQITINVPEGYTAYYTLDGSEPSDTSAKYEGPIDMPEGQTMFSAVLVSKQGKYTQVTKRNYVLEPAG</sequence>
<keyword evidence="6" id="KW-1185">Reference proteome</keyword>
<dbReference type="AlphaFoldDB" id="A0A4R3KHA9"/>
<dbReference type="InterPro" id="IPR059177">
    <property type="entry name" value="GH29D-like_dom"/>
</dbReference>
<evidence type="ECO:0000256" key="3">
    <source>
        <dbReference type="SAM" id="Phobius"/>
    </source>
</evidence>
<keyword evidence="3" id="KW-1133">Transmembrane helix</keyword>
<evidence type="ECO:0000313" key="5">
    <source>
        <dbReference type="EMBL" id="TCS82852.1"/>
    </source>
</evidence>
<dbReference type="Proteomes" id="UP000295726">
    <property type="component" value="Unassembled WGS sequence"/>
</dbReference>
<evidence type="ECO:0000256" key="2">
    <source>
        <dbReference type="SAM" id="MobiDB-lite"/>
    </source>
</evidence>
<dbReference type="EMBL" id="SLZZ01000001">
    <property type="protein sequence ID" value="TCS82852.1"/>
    <property type="molecule type" value="Genomic_DNA"/>
</dbReference>
<evidence type="ECO:0000259" key="4">
    <source>
        <dbReference type="Pfam" id="PF13290"/>
    </source>
</evidence>
<dbReference type="Gene3D" id="1.25.40.10">
    <property type="entry name" value="Tetratricopeptide repeat domain"/>
    <property type="match status" value="1"/>
</dbReference>
<feature type="region of interest" description="Disordered" evidence="2">
    <location>
        <begin position="87"/>
        <end position="123"/>
    </location>
</feature>
<dbReference type="InterPro" id="IPR019734">
    <property type="entry name" value="TPR_rpt"/>
</dbReference>
<comment type="caution">
    <text evidence="5">The sequence shown here is derived from an EMBL/GenBank/DDBJ whole genome shotgun (WGS) entry which is preliminary data.</text>
</comment>
<gene>
    <name evidence="5" type="ORF">EDD59_101263</name>
</gene>
<dbReference type="PROSITE" id="PS50005">
    <property type="entry name" value="TPR"/>
    <property type="match status" value="1"/>
</dbReference>
<organism evidence="5 6">
    <name type="scientific">Muricomes intestini</name>
    <dbReference type="NCBI Taxonomy" id="1796634"/>
    <lineage>
        <taxon>Bacteria</taxon>
        <taxon>Bacillati</taxon>
        <taxon>Bacillota</taxon>
        <taxon>Clostridia</taxon>
        <taxon>Lachnospirales</taxon>
        <taxon>Lachnospiraceae</taxon>
        <taxon>Muricomes</taxon>
    </lineage>
</organism>
<feature type="domain" description="GH29D-like beta-sandwich" evidence="4">
    <location>
        <begin position="271"/>
        <end position="333"/>
    </location>
</feature>
<evidence type="ECO:0000313" key="6">
    <source>
        <dbReference type="Proteomes" id="UP000295726"/>
    </source>
</evidence>
<accession>A0A4R3KHA9</accession>
<name>A0A4R3KHA9_9FIRM</name>
<keyword evidence="1" id="KW-0802">TPR repeat</keyword>
<feature type="domain" description="GH29D-like beta-sandwich" evidence="4">
    <location>
        <begin position="352"/>
        <end position="417"/>
    </location>
</feature>
<evidence type="ECO:0000256" key="1">
    <source>
        <dbReference type="PROSITE-ProRule" id="PRU00339"/>
    </source>
</evidence>
<dbReference type="Pfam" id="PF14559">
    <property type="entry name" value="TPR_19"/>
    <property type="match status" value="1"/>
</dbReference>
<reference evidence="5 6" key="1">
    <citation type="submission" date="2019-03" db="EMBL/GenBank/DDBJ databases">
        <title>Genomic Encyclopedia of Type Strains, Phase IV (KMG-IV): sequencing the most valuable type-strain genomes for metagenomic binning, comparative biology and taxonomic classification.</title>
        <authorList>
            <person name="Goeker M."/>
        </authorList>
    </citation>
    <scope>NUCLEOTIDE SEQUENCE [LARGE SCALE GENOMIC DNA]</scope>
    <source>
        <strain evidence="5 6">DSM 29489</strain>
    </source>
</reference>
<dbReference type="SMART" id="SM00028">
    <property type="entry name" value="TPR"/>
    <property type="match status" value="2"/>
</dbReference>
<keyword evidence="3" id="KW-0472">Membrane</keyword>
<feature type="transmembrane region" description="Helical" evidence="3">
    <location>
        <begin position="132"/>
        <end position="151"/>
    </location>
</feature>
<protein>
    <submittedName>
        <fullName evidence="5">Tetratricopeptide repeat protein</fullName>
    </submittedName>
</protein>
<dbReference type="RefSeq" id="WP_132378097.1">
    <property type="nucleotide sequence ID" value="NZ_DAIPCY010000001.1"/>
</dbReference>